<gene>
    <name evidence="1" type="ORF">NTEN_LOCUS6234</name>
</gene>
<reference evidence="1 2" key="1">
    <citation type="submission" date="2020-02" db="EMBL/GenBank/DDBJ databases">
        <authorList>
            <person name="Ferguson B K."/>
        </authorList>
    </citation>
    <scope>NUCLEOTIDE SEQUENCE [LARGE SCALE GENOMIC DNA]</scope>
</reference>
<sequence length="382" mass="44234">TQIFPIISRKSYRRAISFKSSGNFPFTRTVKKTSIYLMNSKSKIEYLILAVERGKLLFNSMRVTEALGSPAALNMCKSRRLTNCSQTCHYCTYSSNSCNWSNGQTTRNFVRPDFPFLARVPEGQPSSLRWNLLKSAKREKREMKIKLDLELEVKLKLTFKLELKLEWPEMLPVRTVHGWSGFHNALHQPYRSSPQRMSQVKSENLHILYPKIPIFRLLSVSVYNVRQSDENEGIEIGVGTDCSKVTPSKTIRLHLVYRRRSVEKKGQRERKGIRDRIIPAPEDKVVVVLVCSGERAFENEDRLREETFLVRASKRKRKIGPDRKLSGSNWKDGILPRISRASDLDNYYLHPLVAYFDLGEKRCPRLELENFEKPGPKLGKVN</sequence>
<proteinExistence type="predicted"/>
<evidence type="ECO:0000313" key="1">
    <source>
        <dbReference type="EMBL" id="CAB0000070.1"/>
    </source>
</evidence>
<dbReference type="Proteomes" id="UP000479000">
    <property type="component" value="Unassembled WGS sequence"/>
</dbReference>
<organism evidence="1 2">
    <name type="scientific">Nesidiocoris tenuis</name>
    <dbReference type="NCBI Taxonomy" id="355587"/>
    <lineage>
        <taxon>Eukaryota</taxon>
        <taxon>Metazoa</taxon>
        <taxon>Ecdysozoa</taxon>
        <taxon>Arthropoda</taxon>
        <taxon>Hexapoda</taxon>
        <taxon>Insecta</taxon>
        <taxon>Pterygota</taxon>
        <taxon>Neoptera</taxon>
        <taxon>Paraneoptera</taxon>
        <taxon>Hemiptera</taxon>
        <taxon>Heteroptera</taxon>
        <taxon>Panheteroptera</taxon>
        <taxon>Cimicomorpha</taxon>
        <taxon>Miridae</taxon>
        <taxon>Dicyphina</taxon>
        <taxon>Nesidiocoris</taxon>
    </lineage>
</organism>
<accession>A0A6H5GAV6</accession>
<dbReference type="EMBL" id="CADCXU010009092">
    <property type="protein sequence ID" value="CAB0000070.1"/>
    <property type="molecule type" value="Genomic_DNA"/>
</dbReference>
<dbReference type="AlphaFoldDB" id="A0A6H5GAV6"/>
<name>A0A6H5GAV6_9HEMI</name>
<keyword evidence="2" id="KW-1185">Reference proteome</keyword>
<evidence type="ECO:0000313" key="2">
    <source>
        <dbReference type="Proteomes" id="UP000479000"/>
    </source>
</evidence>
<protein>
    <submittedName>
        <fullName evidence="1">Uncharacterized protein</fullName>
    </submittedName>
</protein>
<feature type="non-terminal residue" evidence="1">
    <location>
        <position position="1"/>
    </location>
</feature>